<dbReference type="Proteomes" id="UP000030675">
    <property type="component" value="Unassembled WGS sequence"/>
</dbReference>
<dbReference type="GO" id="GO:0008408">
    <property type="term" value="F:3'-5' exonuclease activity"/>
    <property type="evidence" value="ECO:0007669"/>
    <property type="project" value="TreeGrafter"/>
</dbReference>
<keyword evidence="1" id="KW-0540">Nuclease</keyword>
<dbReference type="CDD" id="cd06127">
    <property type="entry name" value="DEDDh"/>
    <property type="match status" value="1"/>
</dbReference>
<dbReference type="HOGENOM" id="CLU_082684_0_0_6"/>
<dbReference type="InterPro" id="IPR036397">
    <property type="entry name" value="RNaseH_sf"/>
</dbReference>
<feature type="domain" description="Exonuclease" evidence="4">
    <location>
        <begin position="74"/>
        <end position="202"/>
    </location>
</feature>
<evidence type="ECO:0000313" key="6">
    <source>
        <dbReference type="Proteomes" id="UP000030675"/>
    </source>
</evidence>
<dbReference type="GO" id="GO:0003676">
    <property type="term" value="F:nucleic acid binding"/>
    <property type="evidence" value="ECO:0007669"/>
    <property type="project" value="InterPro"/>
</dbReference>
<reference evidence="6" key="1">
    <citation type="submission" date="2012-12" db="EMBL/GenBank/DDBJ databases">
        <title>Genome Sequence of Photobacterium leiognathi lrivu.4.1.</title>
        <authorList>
            <person name="Urbanczyk H."/>
            <person name="Ogura Y."/>
            <person name="Hayashi T."/>
            <person name="Dunlap P.V."/>
        </authorList>
    </citation>
    <scope>NUCLEOTIDE SEQUENCE [LARGE SCALE GENOMIC DNA]</scope>
    <source>
        <strain evidence="6">lrivu.4.1</strain>
    </source>
</reference>
<evidence type="ECO:0000256" key="3">
    <source>
        <dbReference type="ARBA" id="ARBA00022839"/>
    </source>
</evidence>
<dbReference type="SUPFAM" id="SSF53098">
    <property type="entry name" value="Ribonuclease H-like"/>
    <property type="match status" value="1"/>
</dbReference>
<gene>
    <name evidence="5" type="ORF">PLEI_3433</name>
</gene>
<evidence type="ECO:0000259" key="4">
    <source>
        <dbReference type="SMART" id="SM00479"/>
    </source>
</evidence>
<dbReference type="RefSeq" id="WP_023934650.1">
    <property type="nucleotide sequence ID" value="NZ_DF196821.1"/>
</dbReference>
<protein>
    <submittedName>
        <fullName evidence="5">Ycg4D</fullName>
    </submittedName>
</protein>
<dbReference type="AlphaFoldDB" id="V5F380"/>
<name>V5F380_PHOLE</name>
<dbReference type="eggNOG" id="COG0847">
    <property type="taxonomic scope" value="Bacteria"/>
</dbReference>
<dbReference type="InterPro" id="IPR013520">
    <property type="entry name" value="Ribonucl_H"/>
</dbReference>
<keyword evidence="2" id="KW-0378">Hydrolase</keyword>
<dbReference type="Gene3D" id="3.30.420.10">
    <property type="entry name" value="Ribonuclease H-like superfamily/Ribonuclease H"/>
    <property type="match status" value="1"/>
</dbReference>
<dbReference type="PANTHER" id="PTHR30231">
    <property type="entry name" value="DNA POLYMERASE III SUBUNIT EPSILON"/>
    <property type="match status" value="1"/>
</dbReference>
<accession>V5F380</accession>
<evidence type="ECO:0000313" key="5">
    <source>
        <dbReference type="EMBL" id="GAD31770.1"/>
    </source>
</evidence>
<organism evidence="5 6">
    <name type="scientific">Photobacterium leiognathi lrivu.4.1</name>
    <dbReference type="NCBI Taxonomy" id="1248232"/>
    <lineage>
        <taxon>Bacteria</taxon>
        <taxon>Pseudomonadati</taxon>
        <taxon>Pseudomonadota</taxon>
        <taxon>Gammaproteobacteria</taxon>
        <taxon>Vibrionales</taxon>
        <taxon>Vibrionaceae</taxon>
        <taxon>Photobacterium</taxon>
    </lineage>
</organism>
<dbReference type="InterPro" id="IPR012337">
    <property type="entry name" value="RNaseH-like_sf"/>
</dbReference>
<sequence>MKPGANAKPVKYFKNGYGQSYGIYLISDCVPMRPLVKRSDKQKENDKKLGEIARKSSRRYQALLMAHDLMMMDNVVVLDTETTGLESDDQIIEIGVTDLKGNVLLEQRLRPSVPVNPETSNVHGICNVELEHEPCFLEIEPQLKQVLIGKTVLIFNAEFDTRLLNQTANAFGCDSAWIAAIKTECVMYLAADILGPTNRYGTISL</sequence>
<keyword evidence="3" id="KW-0269">Exonuclease</keyword>
<proteinExistence type="predicted"/>
<dbReference type="GO" id="GO:0006259">
    <property type="term" value="P:DNA metabolic process"/>
    <property type="evidence" value="ECO:0007669"/>
    <property type="project" value="UniProtKB-ARBA"/>
</dbReference>
<dbReference type="SMART" id="SM00479">
    <property type="entry name" value="EXOIII"/>
    <property type="match status" value="1"/>
</dbReference>
<dbReference type="Pfam" id="PF00929">
    <property type="entry name" value="RNase_T"/>
    <property type="match status" value="1"/>
</dbReference>
<evidence type="ECO:0000256" key="2">
    <source>
        <dbReference type="ARBA" id="ARBA00022801"/>
    </source>
</evidence>
<evidence type="ECO:0000256" key="1">
    <source>
        <dbReference type="ARBA" id="ARBA00022722"/>
    </source>
</evidence>
<dbReference type="EMBL" id="DF196821">
    <property type="protein sequence ID" value="GAD31770.1"/>
    <property type="molecule type" value="Genomic_DNA"/>
</dbReference>
<dbReference type="PANTHER" id="PTHR30231:SF4">
    <property type="entry name" value="PROTEIN NEN2"/>
    <property type="match status" value="1"/>
</dbReference>